<dbReference type="InterPro" id="IPR009057">
    <property type="entry name" value="Homeodomain-like_sf"/>
</dbReference>
<sequence length="181" mass="20130">MTRARPSDTKARIQAVARELFARQGVQRTSLREIADHLGITKPALYYHFDSRESLVASIVEPLLADVDAFIAEREGGPQPDPRVLLADYFDLLHRHRDTLTMVVRDLATLAYLDLGMRMIEWRRRLMRLLIGPRPSLAARARAVVAIGGLSDCVIEFTDVPMEKVKSLAVEAALAALGPTS</sequence>
<keyword evidence="2" id="KW-0805">Transcription regulation</keyword>
<proteinExistence type="predicted"/>
<gene>
    <name evidence="7" type="ORF">POL72_02750</name>
</gene>
<feature type="domain" description="HTH tetR-type" evidence="6">
    <location>
        <begin position="7"/>
        <end position="67"/>
    </location>
</feature>
<dbReference type="Gene3D" id="1.10.357.10">
    <property type="entry name" value="Tetracycline Repressor, domain 2"/>
    <property type="match status" value="1"/>
</dbReference>
<reference evidence="7 8" key="1">
    <citation type="submission" date="2023-01" db="EMBL/GenBank/DDBJ databases">
        <title>Minimal conservation of predation-associated metabolite biosynthetic gene clusters underscores biosynthetic potential of Myxococcota including descriptions for ten novel species: Archangium lansinium sp. nov., Myxococcus landrumus sp. nov., Nannocystis bai.</title>
        <authorList>
            <person name="Ahearne A."/>
            <person name="Stevens C."/>
            <person name="Dowd S."/>
        </authorList>
    </citation>
    <scope>NUCLEOTIDE SEQUENCE [LARGE SCALE GENOMIC DNA]</scope>
    <source>
        <strain evidence="7 8">WIWO2</strain>
    </source>
</reference>
<dbReference type="PROSITE" id="PS50977">
    <property type="entry name" value="HTH_TETR_2"/>
    <property type="match status" value="1"/>
</dbReference>
<keyword evidence="8" id="KW-1185">Reference proteome</keyword>
<evidence type="ECO:0000259" key="6">
    <source>
        <dbReference type="PROSITE" id="PS50977"/>
    </source>
</evidence>
<dbReference type="PRINTS" id="PR00455">
    <property type="entry name" value="HTHTETR"/>
</dbReference>
<keyword evidence="1" id="KW-0678">Repressor</keyword>
<evidence type="ECO:0000256" key="5">
    <source>
        <dbReference type="PROSITE-ProRule" id="PRU00335"/>
    </source>
</evidence>
<name>A0ABT5BUG5_9BACT</name>
<keyword evidence="3 5" id="KW-0238">DNA-binding</keyword>
<protein>
    <submittedName>
        <fullName evidence="7">TetR/AcrR family transcriptional regulator</fullName>
    </submittedName>
</protein>
<dbReference type="SUPFAM" id="SSF46689">
    <property type="entry name" value="Homeodomain-like"/>
    <property type="match status" value="1"/>
</dbReference>
<evidence type="ECO:0000256" key="1">
    <source>
        <dbReference type="ARBA" id="ARBA00022491"/>
    </source>
</evidence>
<dbReference type="InterPro" id="IPR050109">
    <property type="entry name" value="HTH-type_TetR-like_transc_reg"/>
</dbReference>
<organism evidence="7 8">
    <name type="scientific">Sorangium atrum</name>
    <dbReference type="NCBI Taxonomy" id="2995308"/>
    <lineage>
        <taxon>Bacteria</taxon>
        <taxon>Pseudomonadati</taxon>
        <taxon>Myxococcota</taxon>
        <taxon>Polyangia</taxon>
        <taxon>Polyangiales</taxon>
        <taxon>Polyangiaceae</taxon>
        <taxon>Sorangium</taxon>
    </lineage>
</organism>
<evidence type="ECO:0000256" key="4">
    <source>
        <dbReference type="ARBA" id="ARBA00023163"/>
    </source>
</evidence>
<evidence type="ECO:0000256" key="2">
    <source>
        <dbReference type="ARBA" id="ARBA00023015"/>
    </source>
</evidence>
<keyword evidence="4" id="KW-0804">Transcription</keyword>
<feature type="DNA-binding region" description="H-T-H motif" evidence="5">
    <location>
        <begin position="30"/>
        <end position="49"/>
    </location>
</feature>
<dbReference type="Proteomes" id="UP001217485">
    <property type="component" value="Unassembled WGS sequence"/>
</dbReference>
<comment type="caution">
    <text evidence="7">The sequence shown here is derived from an EMBL/GenBank/DDBJ whole genome shotgun (WGS) entry which is preliminary data.</text>
</comment>
<evidence type="ECO:0000313" key="7">
    <source>
        <dbReference type="EMBL" id="MDC0676642.1"/>
    </source>
</evidence>
<dbReference type="PANTHER" id="PTHR30055:SF175">
    <property type="entry name" value="HTH-TYPE TRANSCRIPTIONAL REPRESSOR KSTR2"/>
    <property type="match status" value="1"/>
</dbReference>
<evidence type="ECO:0000313" key="8">
    <source>
        <dbReference type="Proteomes" id="UP001217485"/>
    </source>
</evidence>
<accession>A0ABT5BUG5</accession>
<dbReference type="Pfam" id="PF00440">
    <property type="entry name" value="TetR_N"/>
    <property type="match status" value="1"/>
</dbReference>
<dbReference type="EMBL" id="JAQNDK010000001">
    <property type="protein sequence ID" value="MDC0676642.1"/>
    <property type="molecule type" value="Genomic_DNA"/>
</dbReference>
<dbReference type="InterPro" id="IPR001647">
    <property type="entry name" value="HTH_TetR"/>
</dbReference>
<dbReference type="PANTHER" id="PTHR30055">
    <property type="entry name" value="HTH-TYPE TRANSCRIPTIONAL REGULATOR RUTR"/>
    <property type="match status" value="1"/>
</dbReference>
<evidence type="ECO:0000256" key="3">
    <source>
        <dbReference type="ARBA" id="ARBA00023125"/>
    </source>
</evidence>
<dbReference type="RefSeq" id="WP_272093420.1">
    <property type="nucleotide sequence ID" value="NZ_JAQNDK010000001.1"/>
</dbReference>